<evidence type="ECO:0000313" key="3">
    <source>
        <dbReference type="Proteomes" id="UP000278983"/>
    </source>
</evidence>
<dbReference type="EMBL" id="RYYU01000001">
    <property type="protein sequence ID" value="RUL58625.1"/>
    <property type="molecule type" value="Genomic_DNA"/>
</dbReference>
<evidence type="ECO:0000313" key="1">
    <source>
        <dbReference type="EMBL" id="RUL58624.1"/>
    </source>
</evidence>
<dbReference type="Proteomes" id="UP000278983">
    <property type="component" value="Unassembled WGS sequence"/>
</dbReference>
<evidence type="ECO:0008006" key="4">
    <source>
        <dbReference type="Google" id="ProtNLM"/>
    </source>
</evidence>
<dbReference type="PROSITE" id="PS51257">
    <property type="entry name" value="PROKAR_LIPOPROTEIN"/>
    <property type="match status" value="1"/>
</dbReference>
<dbReference type="RefSeq" id="WP_126677721.1">
    <property type="nucleotide sequence ID" value="NZ_RYYU01000001.1"/>
</dbReference>
<dbReference type="AlphaFoldDB" id="A0A3S0R9N8"/>
<protein>
    <recommendedName>
        <fullName evidence="4">Lipoprotein</fullName>
    </recommendedName>
</protein>
<organism evidence="1 3">
    <name type="scientific">Prevotella koreensis</name>
    <dbReference type="NCBI Taxonomy" id="2490854"/>
    <lineage>
        <taxon>Bacteria</taxon>
        <taxon>Pseudomonadati</taxon>
        <taxon>Bacteroidota</taxon>
        <taxon>Bacteroidia</taxon>
        <taxon>Bacteroidales</taxon>
        <taxon>Prevotellaceae</taxon>
        <taxon>Prevotella</taxon>
    </lineage>
</organism>
<accession>A0A3S0R9N8</accession>
<reference evidence="1 3" key="1">
    <citation type="submission" date="2018-12" db="EMBL/GenBank/DDBJ databases">
        <title>Genome sequencing of Prevotella sp. KCOM 3155 (= JS262).</title>
        <authorList>
            <person name="Kook J.-K."/>
            <person name="Park S.-N."/>
            <person name="Lim Y.K."/>
        </authorList>
    </citation>
    <scope>NUCLEOTIDE SEQUENCE [LARGE SCALE GENOMIC DNA]</scope>
    <source>
        <strain evidence="1 3">KCOM 3155</strain>
    </source>
</reference>
<proteinExistence type="predicted"/>
<dbReference type="OrthoDB" id="1072694at2"/>
<gene>
    <name evidence="1" type="ORF">EHV08_01780</name>
    <name evidence="2" type="ORF">EHV08_01785</name>
</gene>
<sequence length="172" mass="19604">MKTLLSITNGGRRTRLLVTAIMTILLFQSCCTASHLVFDNQKPKIDIATETGFASINCICYQGKYYYIGYELKGSYVINTDSLRLLLNDENLILHNPEPQNISISNGYKVKSNTTVKDCNVTVYIFYHRKDETKEIKNPLILSILPSDFITSNGKRILNDTLRVKLFNPMKK</sequence>
<comment type="caution">
    <text evidence="1">The sequence shown here is derived from an EMBL/GenBank/DDBJ whole genome shotgun (WGS) entry which is preliminary data.</text>
</comment>
<keyword evidence="3" id="KW-1185">Reference proteome</keyword>
<dbReference type="EMBL" id="RYYU01000001">
    <property type="protein sequence ID" value="RUL58624.1"/>
    <property type="molecule type" value="Genomic_DNA"/>
</dbReference>
<evidence type="ECO:0000313" key="2">
    <source>
        <dbReference type="EMBL" id="RUL58625.1"/>
    </source>
</evidence>
<name>A0A3S0R9N8_9BACT</name>